<keyword evidence="3" id="KW-1185">Reference proteome</keyword>
<reference evidence="2" key="1">
    <citation type="submission" date="2023-10" db="EMBL/GenBank/DDBJ databases">
        <authorList>
            <person name="Chen Y."/>
            <person name="Shah S."/>
            <person name="Dougan E. K."/>
            <person name="Thang M."/>
            <person name="Chan C."/>
        </authorList>
    </citation>
    <scope>NUCLEOTIDE SEQUENCE [LARGE SCALE GENOMIC DNA]</scope>
</reference>
<feature type="non-terminal residue" evidence="2">
    <location>
        <position position="1"/>
    </location>
</feature>
<name>A0ABN9U4G5_9DINO</name>
<gene>
    <name evidence="2" type="ORF">PCOR1329_LOCUS45115</name>
</gene>
<evidence type="ECO:0000313" key="3">
    <source>
        <dbReference type="Proteomes" id="UP001189429"/>
    </source>
</evidence>
<organism evidence="2 3">
    <name type="scientific">Prorocentrum cordatum</name>
    <dbReference type="NCBI Taxonomy" id="2364126"/>
    <lineage>
        <taxon>Eukaryota</taxon>
        <taxon>Sar</taxon>
        <taxon>Alveolata</taxon>
        <taxon>Dinophyceae</taxon>
        <taxon>Prorocentrales</taxon>
        <taxon>Prorocentraceae</taxon>
        <taxon>Prorocentrum</taxon>
    </lineage>
</organism>
<protein>
    <submittedName>
        <fullName evidence="2">Uncharacterized protein</fullName>
    </submittedName>
</protein>
<sequence>LAAGRHKQHLEELVHQCAGLLLTRCQKLPPADRDFIIRDWEGARTALAEVVEMKFSHWDFLPYRFCALGFVDRVGTGEGPARAALAACLEQYAAMSAEQRNALWPLAAQEPALLDTLSADIAYLRTSPDRLLQAFSLHAHPTILSEQAMRGWSKISTVGKVIYRLDRQTQQARHRVLADAMRPAPKSPDKPKPRESPNHGARLISVHAMQHFRKTCRKDIFYSIAAPAASLATLQSALSGTRSRHDPPLLPLGDDDFTVPALLPKPADGGHVDGVHSETVPEELVTCLEERMVPPQHHAIFKVVHKAPKTRHVVTTPNSNLCSEDMSVSLHDIVAHQVMQDGSVEVLVALTGARVGGPALAAEGEEGGTGDPHASTRLLTRRHLEALPRLDQNLLAWEPEGGIFYAPWPWPSGLPVDMRSFAAEVFTDLVIAEALPGSASSFISDPIEVDSPPELRVLEHLEELGMVSRAEHPGPHVVGISWNFTEYGLNSASALEKLRRPAPALKKREGIPDKETVFELLLDASSAGWHGRLLPPKKHKQPPPAPYDPSTSEKVWYFSRSRASISHLYLRLLLGGQEVVPHEGGADACMKLSGLQPKLRLAIQDDAGEADPKPKKRRRIGNAMEPLPLLDTGVANTRATGV</sequence>
<proteinExistence type="predicted"/>
<comment type="caution">
    <text evidence="2">The sequence shown here is derived from an EMBL/GenBank/DDBJ whole genome shotgun (WGS) entry which is preliminary data.</text>
</comment>
<dbReference type="Proteomes" id="UP001189429">
    <property type="component" value="Unassembled WGS sequence"/>
</dbReference>
<accession>A0ABN9U4G5</accession>
<evidence type="ECO:0000313" key="2">
    <source>
        <dbReference type="EMBL" id="CAK0853746.1"/>
    </source>
</evidence>
<dbReference type="EMBL" id="CAUYUJ010015422">
    <property type="protein sequence ID" value="CAK0853746.1"/>
    <property type="molecule type" value="Genomic_DNA"/>
</dbReference>
<feature type="region of interest" description="Disordered" evidence="1">
    <location>
        <begin position="179"/>
        <end position="199"/>
    </location>
</feature>
<feature type="compositionally biased region" description="Basic and acidic residues" evidence="1">
    <location>
        <begin position="187"/>
        <end position="197"/>
    </location>
</feature>
<evidence type="ECO:0000256" key="1">
    <source>
        <dbReference type="SAM" id="MobiDB-lite"/>
    </source>
</evidence>